<organism evidence="1">
    <name type="scientific">marine metagenome</name>
    <dbReference type="NCBI Taxonomy" id="408172"/>
    <lineage>
        <taxon>unclassified sequences</taxon>
        <taxon>metagenomes</taxon>
        <taxon>ecological metagenomes</taxon>
    </lineage>
</organism>
<accession>A0A381NDT6</accession>
<protein>
    <submittedName>
        <fullName evidence="1">Uncharacterized protein</fullName>
    </submittedName>
</protein>
<name>A0A381NDT6_9ZZZZ</name>
<dbReference type="EMBL" id="UINC01000293">
    <property type="protein sequence ID" value="SUZ52760.1"/>
    <property type="molecule type" value="Genomic_DNA"/>
</dbReference>
<evidence type="ECO:0000313" key="1">
    <source>
        <dbReference type="EMBL" id="SUZ52760.1"/>
    </source>
</evidence>
<sequence>MRLPRRRVLVLGTVSLLVLQTILAGVTAAPAAMGSSGHDYGAAAELEALFGALELRREEQASLVGEELALLRELHDGRIVNFSLLEDQRQALDALNTSENVNASVDIQEQDWNYTNRGFTPVVVSDPQAQQARIMGEILENEEMWPESTLGTAASLFLQTYLIYWAYDANGDGNISAEEEGIEEKDLVSTLFGSSTSLLSAFLNTTLPPGNPFVDILILLISNLDESDISWVNIDVNSDGNDDVRGRLVPIVGNLIEQSDANPFDGDVQVGAEGGLSFEFEKLPGVELDQPLEIAVIRGATYTGDNGEDLTYVWAVDTQFQDVPDTYDWEGTTDDFAIYLNASGINPGDLSSLNAPYNLRYHINANLSNSSDNGVEELTITPGYIKYNWSRGGTPEEPLPAMEEMSFVKLEISNPRGRIPAELELRIISDDEDGIDRDALELYAELVERHDPLEQDASFNLDFEYYEYNVAPRDGSDPFLSHIVAELEGIPSCDRGAAPGETFACLSDRPGTSLWLEVRNESTDEQNRTVVEFSSAQRLKSFVYGDYEYLSSTDAGAAWGEHDYRVFTSVVMQDLPEHVLLEGSFTLFSDDSPPPVQDLGNLVGDFLNNMMFALADKLVTIGRILRSIPQAVLGVTAGEGAGEVRLTMRTRSGSPTWLGKFEFWITSHAWLALPANDDYFAIYNETAWLDANSPAPGRAAVSEENQGYSFSGRLTGIGDAYYYSDGDDRTVELSVQPGRDLPLRVYFEGIDAVGATVQWANITFSDIPTEISLDMQGGAMSYSGGPTGDPFGDRVMDSITFTSLGDDIYTRFALEHLPGDAEIVVDGSDMRLLTDSWFNFSFAITNQTTDGVATTQVWNESAFDGNWVLLYRDQVSAPNEVTSLAGQLNWLQSLRLDSAGDMADFQIQHKQSTPFKVGAVDLTEYESPADGLNAYVFIDPLPVNLTVRVPLLNVDNLSAGVGEVGSLGDVARLIEALSDLGEAMVQLVSDMSLNLISNVESFETVARFIYSVEEEIAVTAWIDKGNISLLEEQPRWVQGLWSDKLEMNEGDILAVRLLLLGLPRLVDANYQSHGDDIRILLDLEQYNHEATANYLLFQEQGIFGPQVTAYIAEIPQSLDLEIDANLTINATAENFTLAGSIDFESNQRVGPIYIRIEQDGEQPYSLEILLPQLPSDLRLEPDIRDDQLVLNLSASEPVEHVIISAELGDSTGLASEWVNGLSLMRSVEGDLSIKAYLRGITPQLSIEYYDRPDGTSLGLNTLDFNAGGEMDELVARVVGVDNKSLDLRLGDLPSNLDATALLTVDNDVDGNPVSANLTITTDQPLGTVYGHVIDTMREIDIEIALPELPESASLSLTLGDTLELGFESLVPIPRVTVAADQGVAPGTYWTHGAVLRQVGDNVSLRFHLTGIPRAALLQLVTGEPDEVNLDLQGWSPEREWIWLDIDRGTAGTGLRLFLDSIPAGSNLEGSFSFGKNTDAGIDSDSSFDVLASKGLGRAYFRSHNQTARSINEIILSAVPHELQAKVLVGREVRFNYHASAGQELLLARSISNRYDGWHSATALVHDVPRFFDMHISPNYDFDMDQPFMFQGFPDVTVQTSEPGLDVVLQLDPGYTGGHSGTWLDATNLGNNTRLYIDGYSYVIDAPNGIGEAFLRSTNSPATPQFTLHYLEIHAVDVKHVRITPHELFGVYPVFELSEAYGGELGLAVAGELRLGSFVLDTAAMLLDVRLQEVGGFPLIPSWIEHQRGGLDTELGTGEHHYILPEPGTSLLASLGASL</sequence>
<reference evidence="1" key="1">
    <citation type="submission" date="2018-05" db="EMBL/GenBank/DDBJ databases">
        <authorList>
            <person name="Lanie J.A."/>
            <person name="Ng W.-L."/>
            <person name="Kazmierczak K.M."/>
            <person name="Andrzejewski T.M."/>
            <person name="Davidsen T.M."/>
            <person name="Wayne K.J."/>
            <person name="Tettelin H."/>
            <person name="Glass J.I."/>
            <person name="Rusch D."/>
            <person name="Podicherti R."/>
            <person name="Tsui H.-C.T."/>
            <person name="Winkler M.E."/>
        </authorList>
    </citation>
    <scope>NUCLEOTIDE SEQUENCE</scope>
</reference>
<gene>
    <name evidence="1" type="ORF">METZ01_LOCUS5614</name>
</gene>
<proteinExistence type="predicted"/>